<gene>
    <name evidence="3" type="ORF">BG55_03025</name>
</gene>
<evidence type="ECO:0000259" key="2">
    <source>
        <dbReference type="Pfam" id="PF02525"/>
    </source>
</evidence>
<dbReference type="EMBL" id="JFHN01000021">
    <property type="protein sequence ID" value="EXU76875.1"/>
    <property type="molecule type" value="Genomic_DNA"/>
</dbReference>
<feature type="domain" description="Flavodoxin-like fold" evidence="2">
    <location>
        <begin position="3"/>
        <end position="166"/>
    </location>
</feature>
<dbReference type="InterPro" id="IPR003680">
    <property type="entry name" value="Flavodoxin_fold"/>
</dbReference>
<dbReference type="Proteomes" id="UP000019918">
    <property type="component" value="Unassembled WGS sequence"/>
</dbReference>
<dbReference type="PANTHER" id="PTHR47307:SF1">
    <property type="entry name" value="GLUTATHIONE-REGULATED POTASSIUM-EFFLUX SYSTEM ANCILLARY PROTEIN KEFG"/>
    <property type="match status" value="1"/>
</dbReference>
<sequence length="187" mass="20630">MNNILIISGHPNLNQSVANSTIILELAAALPEAEIRRLDWLYPAGKIDVGAEQESLLKAEIIVWQFPFSWYGLPGLMKCWLDEVFVHGFAHGSTAKLAGKKLLLSFTTGAPSALYASDGFFGHPVEEYLLPFETTARLCHLALLPPLYTCGISYADRDAEKIAQQKILAREHASRLVEMLHALTINA</sequence>
<proteinExistence type="predicted"/>
<protein>
    <submittedName>
        <fullName evidence="3">NAD(P)H dehydrogenase</fullName>
    </submittedName>
</protein>
<accession>A0A014NSN6</accession>
<name>A0A014NSN6_9GAMM</name>
<dbReference type="RefSeq" id="WP_034934183.1">
    <property type="nucleotide sequence ID" value="NZ_JFHN01000021.1"/>
</dbReference>
<dbReference type="GO" id="GO:0003955">
    <property type="term" value="F:NAD(P)H dehydrogenase (quinone) activity"/>
    <property type="evidence" value="ECO:0007669"/>
    <property type="project" value="TreeGrafter"/>
</dbReference>
<dbReference type="InterPro" id="IPR046980">
    <property type="entry name" value="KefG/KefF"/>
</dbReference>
<evidence type="ECO:0000313" key="4">
    <source>
        <dbReference type="Proteomes" id="UP000019918"/>
    </source>
</evidence>
<evidence type="ECO:0000313" key="3">
    <source>
        <dbReference type="EMBL" id="EXU76875.1"/>
    </source>
</evidence>
<dbReference type="AlphaFoldDB" id="A0A014NSN6"/>
<reference evidence="3 4" key="1">
    <citation type="submission" date="2014-02" db="EMBL/GenBank/DDBJ databases">
        <title>Draft genome of Erwinia mallotivora strain BT-MARDI, a papaya dieback pathogen.</title>
        <authorList>
            <person name="Redzuan R."/>
            <person name="Abu Bakar N."/>
            <person name="Badrun R."/>
            <person name="Mohd Raih M.F."/>
            <person name="Rozano L."/>
            <person name="Mat Amin N."/>
        </authorList>
    </citation>
    <scope>NUCLEOTIDE SEQUENCE [LARGE SCALE GENOMIC DNA]</scope>
    <source>
        <strain evidence="3 4">BT-MARDI</strain>
    </source>
</reference>
<comment type="caution">
    <text evidence="3">The sequence shown here is derived from an EMBL/GenBank/DDBJ whole genome shotgun (WGS) entry which is preliminary data.</text>
</comment>
<dbReference type="STRING" id="69222.BG55_03025"/>
<keyword evidence="1" id="KW-0560">Oxidoreductase</keyword>
<keyword evidence="4" id="KW-1185">Reference proteome</keyword>
<dbReference type="PATRIC" id="fig|69222.5.peg.635"/>
<dbReference type="GO" id="GO:0010181">
    <property type="term" value="F:FMN binding"/>
    <property type="evidence" value="ECO:0007669"/>
    <property type="project" value="TreeGrafter"/>
</dbReference>
<dbReference type="PANTHER" id="PTHR47307">
    <property type="entry name" value="GLUTATHIONE-REGULATED POTASSIUM-EFFLUX SYSTEM ANCILLARY PROTEIN KEFG"/>
    <property type="match status" value="1"/>
</dbReference>
<dbReference type="SUPFAM" id="SSF52218">
    <property type="entry name" value="Flavoproteins"/>
    <property type="match status" value="1"/>
</dbReference>
<organism evidence="3 4">
    <name type="scientific">Erwinia mallotivora</name>
    <dbReference type="NCBI Taxonomy" id="69222"/>
    <lineage>
        <taxon>Bacteria</taxon>
        <taxon>Pseudomonadati</taxon>
        <taxon>Pseudomonadota</taxon>
        <taxon>Gammaproteobacteria</taxon>
        <taxon>Enterobacterales</taxon>
        <taxon>Erwiniaceae</taxon>
        <taxon>Erwinia</taxon>
    </lineage>
</organism>
<dbReference type="Gene3D" id="3.40.50.360">
    <property type="match status" value="1"/>
</dbReference>
<dbReference type="OrthoDB" id="9798454at2"/>
<dbReference type="Pfam" id="PF02525">
    <property type="entry name" value="Flavodoxin_2"/>
    <property type="match status" value="1"/>
</dbReference>
<dbReference type="InterPro" id="IPR029039">
    <property type="entry name" value="Flavoprotein-like_sf"/>
</dbReference>
<dbReference type="GO" id="GO:0009055">
    <property type="term" value="F:electron transfer activity"/>
    <property type="evidence" value="ECO:0007669"/>
    <property type="project" value="TreeGrafter"/>
</dbReference>
<evidence type="ECO:0000256" key="1">
    <source>
        <dbReference type="ARBA" id="ARBA00023002"/>
    </source>
</evidence>